<dbReference type="PANTHER" id="PTHR37461">
    <property type="entry name" value="ANTI-SIGMA-K FACTOR RSKA"/>
    <property type="match status" value="1"/>
</dbReference>
<keyword evidence="3" id="KW-1185">Reference proteome</keyword>
<dbReference type="Proteomes" id="UP000186019">
    <property type="component" value="Unassembled WGS sequence"/>
</dbReference>
<evidence type="ECO:0000259" key="1">
    <source>
        <dbReference type="Pfam" id="PF10099"/>
    </source>
</evidence>
<gene>
    <name evidence="2" type="ORF">SAMN05421666_2766</name>
</gene>
<dbReference type="AlphaFoldDB" id="A0A1N7HDD6"/>
<accession>A0A1N7HDD6</accession>
<name>A0A1N7HDD6_9RHOB</name>
<dbReference type="GO" id="GO:0016989">
    <property type="term" value="F:sigma factor antagonist activity"/>
    <property type="evidence" value="ECO:0007669"/>
    <property type="project" value="TreeGrafter"/>
</dbReference>
<dbReference type="EMBL" id="FTNV01000003">
    <property type="protein sequence ID" value="SIS22698.1"/>
    <property type="molecule type" value="Genomic_DNA"/>
</dbReference>
<dbReference type="OrthoDB" id="9816387at2"/>
<evidence type="ECO:0000313" key="2">
    <source>
        <dbReference type="EMBL" id="SIS22698.1"/>
    </source>
</evidence>
<sequence length="231" mass="24556">MSTSATADRGEDGLLAAEYVLRLLMPDEERAFERRLQSDRSLLRDVAEWTTRFSGMDSEVAESAPHRRVKRALEQRLFGAPEGASWLQRIGLWQGVSAVSVAMVGVLAFQVMQGPQMIQPQNGPIYVSEVMAQDQSLRVLAVYDEDAGQLQVTRTAGAALPGRTLELWAIPEGAAPISLGVLPENGRAALLLPEGVAALGLTLAISDEPIGGSPTGQPTGAVLAAGQITDI</sequence>
<organism evidence="2 3">
    <name type="scientific">Roseovarius nanhaiticus</name>
    <dbReference type="NCBI Taxonomy" id="573024"/>
    <lineage>
        <taxon>Bacteria</taxon>
        <taxon>Pseudomonadati</taxon>
        <taxon>Pseudomonadota</taxon>
        <taxon>Alphaproteobacteria</taxon>
        <taxon>Rhodobacterales</taxon>
        <taxon>Roseobacteraceae</taxon>
        <taxon>Roseovarius</taxon>
    </lineage>
</organism>
<dbReference type="InterPro" id="IPR051474">
    <property type="entry name" value="Anti-sigma-K/W_factor"/>
</dbReference>
<evidence type="ECO:0000313" key="3">
    <source>
        <dbReference type="Proteomes" id="UP000186019"/>
    </source>
</evidence>
<dbReference type="RefSeq" id="WP_076534887.1">
    <property type="nucleotide sequence ID" value="NZ_FOAC01000002.1"/>
</dbReference>
<protein>
    <submittedName>
        <fullName evidence="2">Anti-sigma-K factor RskA</fullName>
    </submittedName>
</protein>
<reference evidence="2 3" key="1">
    <citation type="submission" date="2017-01" db="EMBL/GenBank/DDBJ databases">
        <authorList>
            <person name="Mah S.A."/>
            <person name="Swanson W.J."/>
            <person name="Moy G.W."/>
            <person name="Vacquier V.D."/>
        </authorList>
    </citation>
    <scope>NUCLEOTIDE SEQUENCE [LARGE SCALE GENOMIC DNA]</scope>
    <source>
        <strain evidence="2 3">DSM 29590</strain>
    </source>
</reference>
<feature type="domain" description="Anti-sigma K factor RskA C-terminal" evidence="1">
    <location>
        <begin position="100"/>
        <end position="222"/>
    </location>
</feature>
<proteinExistence type="predicted"/>
<dbReference type="Pfam" id="PF10099">
    <property type="entry name" value="RskA_C"/>
    <property type="match status" value="1"/>
</dbReference>
<dbReference type="InterPro" id="IPR018764">
    <property type="entry name" value="RskA_C"/>
</dbReference>
<dbReference type="STRING" id="573024.SAMN05216208_2549"/>
<dbReference type="GO" id="GO:0005886">
    <property type="term" value="C:plasma membrane"/>
    <property type="evidence" value="ECO:0007669"/>
    <property type="project" value="InterPro"/>
</dbReference>
<dbReference type="PANTHER" id="PTHR37461:SF1">
    <property type="entry name" value="ANTI-SIGMA-K FACTOR RSKA"/>
    <property type="match status" value="1"/>
</dbReference>
<dbReference type="GO" id="GO:0006417">
    <property type="term" value="P:regulation of translation"/>
    <property type="evidence" value="ECO:0007669"/>
    <property type="project" value="TreeGrafter"/>
</dbReference>